<dbReference type="Proteomes" id="UP001057452">
    <property type="component" value="Chromosome 11"/>
</dbReference>
<keyword evidence="2" id="KW-1185">Reference proteome</keyword>
<reference evidence="1" key="1">
    <citation type="submission" date="2022-05" db="EMBL/GenBank/DDBJ databases">
        <title>Chromosome-level genome of Chaenocephalus aceratus.</title>
        <authorList>
            <person name="Park H."/>
        </authorList>
    </citation>
    <scope>NUCLEOTIDE SEQUENCE</scope>
    <source>
        <strain evidence="1">KU_202001</strain>
    </source>
</reference>
<protein>
    <submittedName>
        <fullName evidence="1">Uncharacterized protein</fullName>
    </submittedName>
</protein>
<evidence type="ECO:0000313" key="1">
    <source>
        <dbReference type="EMBL" id="KAI4817333.1"/>
    </source>
</evidence>
<dbReference type="EMBL" id="CM043795">
    <property type="protein sequence ID" value="KAI4817333.1"/>
    <property type="molecule type" value="Genomic_DNA"/>
</dbReference>
<evidence type="ECO:0000313" key="2">
    <source>
        <dbReference type="Proteomes" id="UP001057452"/>
    </source>
</evidence>
<proteinExistence type="predicted"/>
<organism evidence="1 2">
    <name type="scientific">Chaenocephalus aceratus</name>
    <name type="common">Blackfin icefish</name>
    <name type="synonym">Chaenichthys aceratus</name>
    <dbReference type="NCBI Taxonomy" id="36190"/>
    <lineage>
        <taxon>Eukaryota</taxon>
        <taxon>Metazoa</taxon>
        <taxon>Chordata</taxon>
        <taxon>Craniata</taxon>
        <taxon>Vertebrata</taxon>
        <taxon>Euteleostomi</taxon>
        <taxon>Actinopterygii</taxon>
        <taxon>Neopterygii</taxon>
        <taxon>Teleostei</taxon>
        <taxon>Neoteleostei</taxon>
        <taxon>Acanthomorphata</taxon>
        <taxon>Eupercaria</taxon>
        <taxon>Perciformes</taxon>
        <taxon>Notothenioidei</taxon>
        <taxon>Channichthyidae</taxon>
        <taxon>Chaenocephalus</taxon>
    </lineage>
</organism>
<accession>A0ACB9WUC2</accession>
<gene>
    <name evidence="1" type="ORF">KUCAC02_010740</name>
</gene>
<comment type="caution">
    <text evidence="1">The sequence shown here is derived from an EMBL/GenBank/DDBJ whole genome shotgun (WGS) entry which is preliminary data.</text>
</comment>
<sequence length="288" mass="29804">YEKALQLSSPPLSPLSIPRPSSAAGQSVTLRGSLQTTAEGESPCRTEGKCPLNVLSSLDLTELEVRGQWIPRDNKQDSFKVVISEGCVTQGDSSDASEGGKEIDLTAGSSLVLTHKIKLVPSGFGSGSGSCGCDADFAALRERLERLEREVSSLREKCGGPEGGCCTSKESKGAGCSIKTETDECPNECSDQGRCVDGKCVCFPGFSGPDCSESDCPGNCNDKGRCINGQCVCDPGFTGPDCSENACPGNCSDRGRCVNGKCVCDSGFTGADCSENSCPGNCNNKGAA</sequence>
<name>A0ACB9WUC2_CHAAC</name>
<feature type="non-terminal residue" evidence="1">
    <location>
        <position position="1"/>
    </location>
</feature>